<organism evidence="1">
    <name type="scientific">marine metagenome</name>
    <dbReference type="NCBI Taxonomy" id="408172"/>
    <lineage>
        <taxon>unclassified sequences</taxon>
        <taxon>metagenomes</taxon>
        <taxon>ecological metagenomes</taxon>
    </lineage>
</organism>
<evidence type="ECO:0000313" key="1">
    <source>
        <dbReference type="EMBL" id="SVA67340.1"/>
    </source>
</evidence>
<dbReference type="Pfam" id="PF07920">
    <property type="entry name" value="DUF1684"/>
    <property type="match status" value="1"/>
</dbReference>
<dbReference type="InterPro" id="IPR012467">
    <property type="entry name" value="DUF1684"/>
</dbReference>
<accession>A0A381XRS5</accession>
<evidence type="ECO:0008006" key="2">
    <source>
        <dbReference type="Google" id="ProtNLM"/>
    </source>
</evidence>
<dbReference type="PANTHER" id="PTHR41913">
    <property type="entry name" value="DUF1684 DOMAIN-CONTAINING PROTEIN"/>
    <property type="match status" value="1"/>
</dbReference>
<name>A0A381XRS5_9ZZZZ</name>
<dbReference type="PANTHER" id="PTHR41913:SF1">
    <property type="entry name" value="DUF1684 DOMAIN-CONTAINING PROTEIN"/>
    <property type="match status" value="1"/>
</dbReference>
<dbReference type="EMBL" id="UINC01016111">
    <property type="protein sequence ID" value="SVA67340.1"/>
    <property type="molecule type" value="Genomic_DNA"/>
</dbReference>
<reference evidence="1" key="1">
    <citation type="submission" date="2018-05" db="EMBL/GenBank/DDBJ databases">
        <authorList>
            <person name="Lanie J.A."/>
            <person name="Ng W.-L."/>
            <person name="Kazmierczak K.M."/>
            <person name="Andrzejewski T.M."/>
            <person name="Davidsen T.M."/>
            <person name="Wayne K.J."/>
            <person name="Tettelin H."/>
            <person name="Glass J.I."/>
            <person name="Rusch D."/>
            <person name="Podicherti R."/>
            <person name="Tsui H.-C.T."/>
            <person name="Winkler M.E."/>
        </authorList>
    </citation>
    <scope>NUCLEOTIDE SEQUENCE</scope>
</reference>
<gene>
    <name evidence="1" type="ORF">METZ01_LOCUS120194</name>
</gene>
<protein>
    <recommendedName>
        <fullName evidence="2">DUF1684 domain-containing protein</fullName>
    </recommendedName>
</protein>
<sequence length="305" mass="35380">MNDYFLSLHIMNFRKTIFIINGLFLSFLIYSCDKQIDIDPGYKNQILDFRQKRVNFLKSRIGYLNLVGLHWVQDGYSSIGSHADNDIVFPKKFPNNFGSITKTGDQIKIGFNQPVMLDSTIKVAEFSFSQDQLDHVFTWESFEWFIIKRGGDYLLRLRDFENPFLEQPFKIPYFPIDNNWMIKGTYTPYSEKRKRTISNILGQQTDQESTGLIAFNYDGNNYQLETTIEDDKLSVIFMDATTGKETYQNGRTLYASNPDENGNVILDFNKAFNFPCAFNDYTTCPVPPPKNRLDMAITAGEKSFR</sequence>
<dbReference type="AlphaFoldDB" id="A0A381XRS5"/>
<proteinExistence type="predicted"/>